<dbReference type="EMBL" id="QVTD01000021">
    <property type="protein sequence ID" value="RFU60917.1"/>
    <property type="molecule type" value="Genomic_DNA"/>
</dbReference>
<accession>A0A372L7Z8</accession>
<dbReference type="Proteomes" id="UP000262939">
    <property type="component" value="Unassembled WGS sequence"/>
</dbReference>
<reference evidence="1 2" key="1">
    <citation type="submission" date="2018-08" db="EMBL/GenBank/DDBJ databases">
        <title>Bacillus chawlae sp. nov., Bacillus glennii sp. nov., and Bacillus saganii sp. nov. Isolated from the Vehicle Assembly Building at Kennedy Space Center where the Viking Spacecraft were Assembled.</title>
        <authorList>
            <person name="Seuylemezian A."/>
            <person name="Vaishampayan P."/>
        </authorList>
    </citation>
    <scope>NUCLEOTIDE SEQUENCE [LARGE SCALE GENOMIC DNA]</scope>
    <source>
        <strain evidence="1 2">V44-8</strain>
    </source>
</reference>
<evidence type="ECO:0000313" key="1">
    <source>
        <dbReference type="EMBL" id="RFU60917.1"/>
    </source>
</evidence>
<proteinExistence type="predicted"/>
<keyword evidence="2" id="KW-1185">Reference proteome</keyword>
<evidence type="ECO:0000313" key="2">
    <source>
        <dbReference type="Proteomes" id="UP000262939"/>
    </source>
</evidence>
<sequence length="91" mass="10974">MYIVEFIAKHIESTFRRKTFSSPRTMHDFICCFELKEGKAYSFYDSKLERFTAYFCRLSYFSKNEDFGFKLFFDIASSTFNNEKDSQNQVF</sequence>
<name>A0A372L7Z8_9BACI</name>
<comment type="caution">
    <text evidence="1">The sequence shown here is derived from an EMBL/GenBank/DDBJ whole genome shotgun (WGS) entry which is preliminary data.</text>
</comment>
<organism evidence="1 2">
    <name type="scientific">Peribacillus glennii</name>
    <dbReference type="NCBI Taxonomy" id="2303991"/>
    <lineage>
        <taxon>Bacteria</taxon>
        <taxon>Bacillati</taxon>
        <taxon>Bacillota</taxon>
        <taxon>Bacilli</taxon>
        <taxon>Bacillales</taxon>
        <taxon>Bacillaceae</taxon>
        <taxon>Peribacillus</taxon>
    </lineage>
</organism>
<dbReference type="AlphaFoldDB" id="A0A372L7Z8"/>
<gene>
    <name evidence="1" type="ORF">D0466_20315</name>
</gene>
<protein>
    <submittedName>
        <fullName evidence="1">Uncharacterized protein</fullName>
    </submittedName>
</protein>